<reference evidence="1 2" key="1">
    <citation type="submission" date="2014-04" db="EMBL/GenBank/DDBJ databases">
        <authorList>
            <consortium name="DOE Joint Genome Institute"/>
            <person name="Kuo A."/>
            <person name="Gay G."/>
            <person name="Dore J."/>
            <person name="Kohler A."/>
            <person name="Nagy L.G."/>
            <person name="Floudas D."/>
            <person name="Copeland A."/>
            <person name="Barry K.W."/>
            <person name="Cichocki N."/>
            <person name="Veneault-Fourrey C."/>
            <person name="LaButti K."/>
            <person name="Lindquist E.A."/>
            <person name="Lipzen A."/>
            <person name="Lundell T."/>
            <person name="Morin E."/>
            <person name="Murat C."/>
            <person name="Sun H."/>
            <person name="Tunlid A."/>
            <person name="Henrissat B."/>
            <person name="Grigoriev I.V."/>
            <person name="Hibbett D.S."/>
            <person name="Martin F."/>
            <person name="Nordberg H.P."/>
            <person name="Cantor M.N."/>
            <person name="Hua S.X."/>
        </authorList>
    </citation>
    <scope>NUCLEOTIDE SEQUENCE [LARGE SCALE GENOMIC DNA]</scope>
    <source>
        <strain evidence="2">h7</strain>
    </source>
</reference>
<accession>A0A0C2XLT6</accession>
<dbReference type="AlphaFoldDB" id="A0A0C2XLT6"/>
<evidence type="ECO:0000313" key="1">
    <source>
        <dbReference type="EMBL" id="KIM38688.1"/>
    </source>
</evidence>
<keyword evidence="2" id="KW-1185">Reference proteome</keyword>
<gene>
    <name evidence="1" type="ORF">M413DRAFT_447646</name>
</gene>
<dbReference type="EMBL" id="KN831789">
    <property type="protein sequence ID" value="KIM38688.1"/>
    <property type="molecule type" value="Genomic_DNA"/>
</dbReference>
<name>A0A0C2XLT6_HEBCY</name>
<evidence type="ECO:0000313" key="2">
    <source>
        <dbReference type="Proteomes" id="UP000053424"/>
    </source>
</evidence>
<dbReference type="HOGENOM" id="CLU_3068907_0_0_1"/>
<proteinExistence type="predicted"/>
<dbReference type="Proteomes" id="UP000053424">
    <property type="component" value="Unassembled WGS sequence"/>
</dbReference>
<reference evidence="2" key="2">
    <citation type="submission" date="2015-01" db="EMBL/GenBank/DDBJ databases">
        <title>Evolutionary Origins and Diversification of the Mycorrhizal Mutualists.</title>
        <authorList>
            <consortium name="DOE Joint Genome Institute"/>
            <consortium name="Mycorrhizal Genomics Consortium"/>
            <person name="Kohler A."/>
            <person name="Kuo A."/>
            <person name="Nagy L.G."/>
            <person name="Floudas D."/>
            <person name="Copeland A."/>
            <person name="Barry K.W."/>
            <person name="Cichocki N."/>
            <person name="Veneault-Fourrey C."/>
            <person name="LaButti K."/>
            <person name="Lindquist E.A."/>
            <person name="Lipzen A."/>
            <person name="Lundell T."/>
            <person name="Morin E."/>
            <person name="Murat C."/>
            <person name="Riley R."/>
            <person name="Ohm R."/>
            <person name="Sun H."/>
            <person name="Tunlid A."/>
            <person name="Henrissat B."/>
            <person name="Grigoriev I.V."/>
            <person name="Hibbett D.S."/>
            <person name="Martin F."/>
        </authorList>
    </citation>
    <scope>NUCLEOTIDE SEQUENCE [LARGE SCALE GENOMIC DNA]</scope>
    <source>
        <strain evidence="2">h7</strain>
    </source>
</reference>
<sequence>MFNSYRLIRHTGGEARSFAKESQLMTLEPTSAVRAASRACYVGSRMLMPRVPR</sequence>
<organism evidence="1 2">
    <name type="scientific">Hebeloma cylindrosporum</name>
    <dbReference type="NCBI Taxonomy" id="76867"/>
    <lineage>
        <taxon>Eukaryota</taxon>
        <taxon>Fungi</taxon>
        <taxon>Dikarya</taxon>
        <taxon>Basidiomycota</taxon>
        <taxon>Agaricomycotina</taxon>
        <taxon>Agaricomycetes</taxon>
        <taxon>Agaricomycetidae</taxon>
        <taxon>Agaricales</taxon>
        <taxon>Agaricineae</taxon>
        <taxon>Hymenogastraceae</taxon>
        <taxon>Hebeloma</taxon>
    </lineage>
</organism>
<protein>
    <submittedName>
        <fullName evidence="1">Uncharacterized protein</fullName>
    </submittedName>
</protein>